<keyword evidence="4" id="KW-0645">Protease</keyword>
<dbReference type="Proteomes" id="UP000232638">
    <property type="component" value="Chromosome"/>
</dbReference>
<dbReference type="RefSeq" id="WP_100917949.1">
    <property type="nucleotide sequence ID" value="NZ_CP020370.1"/>
</dbReference>
<evidence type="ECO:0000313" key="5">
    <source>
        <dbReference type="Proteomes" id="UP000232638"/>
    </source>
</evidence>
<dbReference type="GO" id="GO:0008233">
    <property type="term" value="F:peptidase activity"/>
    <property type="evidence" value="ECO:0007669"/>
    <property type="project" value="UniProtKB-KW"/>
</dbReference>
<dbReference type="EMBL" id="CP020370">
    <property type="protein sequence ID" value="AUB80141.1"/>
    <property type="molecule type" value="Genomic_DNA"/>
</dbReference>
<sequence>MFGIRFIKVAPTDFVIQFRRGERVREGAGLAFLYFAPTTSLVLIPIGSIEVPFIFEEVTADFQQVTVQGQITYRVADPQRLAQSMNFALTPNGRDYASEDARKLPQRLVNQVQVLTRVALQALPLRQALGRSDALVAALHQGLQGAEVVAALGVEVLGLSILAIRPTPETARALEAEAREQVLRQADEAIYARRNAAVEQERSIKENELNTEIAVENKKRQIKEAQMEAEKSVAQKRRELREAEMATQIALEEQKKDLIALSTVNARQEAETRAYGVATVMQALSQTDPRILEVLTQARMEPNQLVALAFKELAEGAQRIGQLNITPDLLRELMAGNPAD</sequence>
<organism evidence="4 5">
    <name type="scientific">Candidatus Thiodictyon syntrophicum</name>
    <dbReference type="NCBI Taxonomy" id="1166950"/>
    <lineage>
        <taxon>Bacteria</taxon>
        <taxon>Pseudomonadati</taxon>
        <taxon>Pseudomonadota</taxon>
        <taxon>Gammaproteobacteria</taxon>
        <taxon>Chromatiales</taxon>
        <taxon>Chromatiaceae</taxon>
        <taxon>Thiodictyon</taxon>
    </lineage>
</organism>
<comment type="subcellular location">
    <subcellularLocation>
        <location evidence="1">Membrane</location>
        <topology evidence="1">Single-pass membrane protein</topology>
    </subcellularLocation>
</comment>
<dbReference type="Pfam" id="PF01145">
    <property type="entry name" value="Band_7"/>
    <property type="match status" value="1"/>
</dbReference>
<dbReference type="AlphaFoldDB" id="A0A2K8U518"/>
<feature type="domain" description="Band 7" evidence="3">
    <location>
        <begin position="9"/>
        <end position="192"/>
    </location>
</feature>
<dbReference type="InterPro" id="IPR001107">
    <property type="entry name" value="Band_7"/>
</dbReference>
<protein>
    <submittedName>
        <fullName evidence="4">Membrane protease subunit, stomatin/prohibitin</fullName>
    </submittedName>
</protein>
<name>A0A2K8U518_9GAMM</name>
<dbReference type="KEGG" id="tsy:THSYN_03630"/>
<dbReference type="InterPro" id="IPR036013">
    <property type="entry name" value="Band_7/SPFH_dom_sf"/>
</dbReference>
<gene>
    <name evidence="4" type="ORF">THSYN_03630</name>
</gene>
<keyword evidence="5" id="KW-1185">Reference proteome</keyword>
<dbReference type="GO" id="GO:0006508">
    <property type="term" value="P:proteolysis"/>
    <property type="evidence" value="ECO:0007669"/>
    <property type="project" value="UniProtKB-KW"/>
</dbReference>
<dbReference type="OrthoDB" id="3469168at2"/>
<evidence type="ECO:0000256" key="2">
    <source>
        <dbReference type="SAM" id="Coils"/>
    </source>
</evidence>
<evidence type="ECO:0000256" key="1">
    <source>
        <dbReference type="ARBA" id="ARBA00004167"/>
    </source>
</evidence>
<keyword evidence="2" id="KW-0175">Coiled coil</keyword>
<evidence type="ECO:0000313" key="4">
    <source>
        <dbReference type="EMBL" id="AUB80141.1"/>
    </source>
</evidence>
<reference evidence="4 5" key="1">
    <citation type="submission" date="2017-03" db="EMBL/GenBank/DDBJ databases">
        <title>Complete genome sequence of Candidatus 'Thiodictyon syntrophicum' sp. nov. strain Cad16T, a photolithoautotroph purple sulfur bacterium isolated from an alpine meromictic lake.</title>
        <authorList>
            <person name="Luedin S.M."/>
            <person name="Pothier J.F."/>
            <person name="Danza F."/>
            <person name="Storelli N."/>
            <person name="Wittwer M."/>
            <person name="Tonolla M."/>
        </authorList>
    </citation>
    <scope>NUCLEOTIDE SEQUENCE [LARGE SCALE GENOMIC DNA]</scope>
    <source>
        <strain evidence="4 5">Cad16T</strain>
    </source>
</reference>
<feature type="coiled-coil region" evidence="2">
    <location>
        <begin position="215"/>
        <end position="271"/>
    </location>
</feature>
<evidence type="ECO:0000259" key="3">
    <source>
        <dbReference type="Pfam" id="PF01145"/>
    </source>
</evidence>
<keyword evidence="4" id="KW-0378">Hydrolase</keyword>
<accession>A0A2K8U518</accession>
<dbReference type="Gene3D" id="3.30.479.30">
    <property type="entry name" value="Band 7 domain"/>
    <property type="match status" value="1"/>
</dbReference>
<dbReference type="SUPFAM" id="SSF117892">
    <property type="entry name" value="Band 7/SPFH domain"/>
    <property type="match status" value="1"/>
</dbReference>
<proteinExistence type="predicted"/>
<dbReference type="GO" id="GO:0016020">
    <property type="term" value="C:membrane"/>
    <property type="evidence" value="ECO:0007669"/>
    <property type="project" value="UniProtKB-SubCell"/>
</dbReference>